<feature type="compositionally biased region" description="Low complexity" evidence="1">
    <location>
        <begin position="120"/>
        <end position="130"/>
    </location>
</feature>
<dbReference type="CDD" id="cd00093">
    <property type="entry name" value="HTH_XRE"/>
    <property type="match status" value="1"/>
</dbReference>
<dbReference type="InterPro" id="IPR001387">
    <property type="entry name" value="Cro/C1-type_HTH"/>
</dbReference>
<evidence type="ECO:0000313" key="4">
    <source>
        <dbReference type="Proteomes" id="UP000007842"/>
    </source>
</evidence>
<dbReference type="PATRIC" id="fig|1003195.29.peg.6715"/>
<reference evidence="4" key="1">
    <citation type="submission" date="2011-12" db="EMBL/GenBank/DDBJ databases">
        <title>Complete genome sequence of Streptomyces cattleya strain DSM 46488.</title>
        <authorList>
            <person name="Ou H.-Y."/>
            <person name="Li P."/>
            <person name="Zhao C."/>
            <person name="O'Hagan D."/>
            <person name="Deng Z."/>
        </authorList>
    </citation>
    <scope>NUCLEOTIDE SEQUENCE [LARGE SCALE GENOMIC DNA]</scope>
    <source>
        <strain evidence="4">ATCC 35852 / DSM 46488 / JCM 4925 / NBRC 14057 / NRRL 8057</strain>
        <plasmid evidence="4">Plasmid pSCATT</plasmid>
    </source>
</reference>
<accession>G8XDG6</accession>
<organism evidence="3 4">
    <name type="scientific">Streptantibioticus cattleyicolor (strain ATCC 35852 / DSM 46488 / JCM 4925 / NBRC 14057 / NRRL 8057)</name>
    <name type="common">Streptomyces cattleya</name>
    <dbReference type="NCBI Taxonomy" id="1003195"/>
    <lineage>
        <taxon>Bacteria</taxon>
        <taxon>Bacillati</taxon>
        <taxon>Actinomycetota</taxon>
        <taxon>Actinomycetes</taxon>
        <taxon>Kitasatosporales</taxon>
        <taxon>Streptomycetaceae</taxon>
        <taxon>Streptantibioticus</taxon>
    </lineage>
</organism>
<keyword evidence="3" id="KW-0614">Plasmid</keyword>
<name>G8XDG6_STREN</name>
<dbReference type="SUPFAM" id="SSF47413">
    <property type="entry name" value="lambda repressor-like DNA-binding domains"/>
    <property type="match status" value="1"/>
</dbReference>
<sequence length="320" mass="34978">MTVRDPSPSDRLRQGVPHMIPRSFPALGDRGGGARHRPADRRPDRAAPPGGPSAGHPLPAFLRARRLRSGLSQEGLAWRLDVSTRTVSNWERGQHGVDPRRVADLAAALALTREEERELAGLAGSRTPAARPAPAPETPHPGDPAGFAREWHRGFRDVGMPAYLRDPAWRLLACNAAYTRLFSGVARVPEAIPRENLARFICLHPDAPRLLADWYEGWLVPLLCEISDDLRAAPPRSPLYALLKAVLARPEIARAWRTEVPARAAARIRSAAAPEPAAPRHIVHPDPAVGRAAVHVSSMVPQGLDGHRSVFWRLQSLEAP</sequence>
<dbReference type="Gene3D" id="1.10.260.40">
    <property type="entry name" value="lambda repressor-like DNA-binding domains"/>
    <property type="match status" value="1"/>
</dbReference>
<dbReference type="InterPro" id="IPR041413">
    <property type="entry name" value="MLTR_LBD"/>
</dbReference>
<dbReference type="PANTHER" id="PTHR35010:SF2">
    <property type="entry name" value="BLL4672 PROTEIN"/>
    <property type="match status" value="1"/>
</dbReference>
<evidence type="ECO:0000313" key="3">
    <source>
        <dbReference type="EMBL" id="AEW99112.1"/>
    </source>
</evidence>
<evidence type="ECO:0000256" key="1">
    <source>
        <dbReference type="SAM" id="MobiDB-lite"/>
    </source>
</evidence>
<feature type="compositionally biased region" description="Pro residues" evidence="1">
    <location>
        <begin position="131"/>
        <end position="142"/>
    </location>
</feature>
<dbReference type="Pfam" id="PF13560">
    <property type="entry name" value="HTH_31"/>
    <property type="match status" value="1"/>
</dbReference>
<dbReference type="AlphaFoldDB" id="G8XDG6"/>
<protein>
    <recommendedName>
        <fullName evidence="2">HTH cro/C1-type domain-containing protein</fullName>
    </recommendedName>
</protein>
<dbReference type="Pfam" id="PF17765">
    <property type="entry name" value="MLTR_LBD"/>
    <property type="match status" value="1"/>
</dbReference>
<dbReference type="Proteomes" id="UP000007842">
    <property type="component" value="Plasmid pSCATT"/>
</dbReference>
<dbReference type="Gene3D" id="3.30.450.180">
    <property type="match status" value="1"/>
</dbReference>
<feature type="region of interest" description="Disordered" evidence="1">
    <location>
        <begin position="1"/>
        <end position="58"/>
    </location>
</feature>
<gene>
    <name evidence="3" type="ordered locus">SCATT_p09190</name>
</gene>
<proteinExistence type="predicted"/>
<evidence type="ECO:0000259" key="2">
    <source>
        <dbReference type="PROSITE" id="PS50943"/>
    </source>
</evidence>
<feature type="region of interest" description="Disordered" evidence="1">
    <location>
        <begin position="117"/>
        <end position="145"/>
    </location>
</feature>
<dbReference type="SMART" id="SM00530">
    <property type="entry name" value="HTH_XRE"/>
    <property type="match status" value="1"/>
</dbReference>
<dbReference type="PROSITE" id="PS50943">
    <property type="entry name" value="HTH_CROC1"/>
    <property type="match status" value="1"/>
</dbReference>
<keyword evidence="4" id="KW-1185">Reference proteome</keyword>
<dbReference type="HOGENOM" id="CLU_067100_0_0_11"/>
<dbReference type="GO" id="GO:0003677">
    <property type="term" value="F:DNA binding"/>
    <property type="evidence" value="ECO:0007669"/>
    <property type="project" value="InterPro"/>
</dbReference>
<dbReference type="KEGG" id="scy:SCATT_p09190"/>
<feature type="domain" description="HTH cro/C1-type" evidence="2">
    <location>
        <begin position="62"/>
        <end position="117"/>
    </location>
</feature>
<dbReference type="PANTHER" id="PTHR35010">
    <property type="entry name" value="BLL4672 PROTEIN-RELATED"/>
    <property type="match status" value="1"/>
</dbReference>
<geneLocation type="plasmid" evidence="3 4">
    <name>pSCATT</name>
</geneLocation>
<dbReference type="EMBL" id="CP003229">
    <property type="protein sequence ID" value="AEW99112.1"/>
    <property type="molecule type" value="Genomic_DNA"/>
</dbReference>
<dbReference type="InterPro" id="IPR010982">
    <property type="entry name" value="Lambda_DNA-bd_dom_sf"/>
</dbReference>